<dbReference type="PANTHER" id="PTHR37042:SF4">
    <property type="entry name" value="OUTER MEMBRANE PROTEIN RV1973"/>
    <property type="match status" value="1"/>
</dbReference>
<proteinExistence type="predicted"/>
<keyword evidence="2" id="KW-0472">Membrane</keyword>
<dbReference type="AlphaFoldDB" id="A0A7W3VXJ4"/>
<evidence type="ECO:0008006" key="6">
    <source>
        <dbReference type="Google" id="ProtNLM"/>
    </source>
</evidence>
<evidence type="ECO:0000313" key="5">
    <source>
        <dbReference type="Proteomes" id="UP000526734"/>
    </source>
</evidence>
<evidence type="ECO:0000256" key="3">
    <source>
        <dbReference type="SAM" id="SignalP"/>
    </source>
</evidence>
<dbReference type="PANTHER" id="PTHR37042">
    <property type="entry name" value="OUTER MEMBRANE PROTEIN RV1973"/>
    <property type="match status" value="1"/>
</dbReference>
<organism evidence="4 5">
    <name type="scientific">Amycolatopsis dendrobii</name>
    <dbReference type="NCBI Taxonomy" id="2760662"/>
    <lineage>
        <taxon>Bacteria</taxon>
        <taxon>Bacillati</taxon>
        <taxon>Actinomycetota</taxon>
        <taxon>Actinomycetes</taxon>
        <taxon>Pseudonocardiales</taxon>
        <taxon>Pseudonocardiaceae</taxon>
        <taxon>Amycolatopsis</taxon>
    </lineage>
</organism>
<evidence type="ECO:0000256" key="2">
    <source>
        <dbReference type="ARBA" id="ARBA00023136"/>
    </source>
</evidence>
<name>A0A7W3VXJ4_9PSEU</name>
<evidence type="ECO:0000313" key="4">
    <source>
        <dbReference type="EMBL" id="MBB1155103.1"/>
    </source>
</evidence>
<accession>A0A7W3VXJ4</accession>
<evidence type="ECO:0000256" key="1">
    <source>
        <dbReference type="ARBA" id="ARBA00004370"/>
    </source>
</evidence>
<gene>
    <name evidence="4" type="ORF">H4281_18325</name>
</gene>
<comment type="subcellular location">
    <subcellularLocation>
        <location evidence="1">Membrane</location>
    </subcellularLocation>
</comment>
<sequence length="159" mass="16921">MLSLTVLLTAAGVWCTVEAHSTSASAASSNHALTDQPATAEVTSAVSLTLNKIFSYTYDKTDVTENAAATLLRGHARDSYEKLFAQVRTMAPSQRLTLTSRVSATSVQYLTNDHAQLLVFLDQSATRGDSATPESAAAQLAVTAERIGGNWFVTDLAPR</sequence>
<feature type="chain" id="PRO_5031261504" description="Mce-associated membrane protein" evidence="3">
    <location>
        <begin position="27"/>
        <end position="159"/>
    </location>
</feature>
<feature type="signal peptide" evidence="3">
    <location>
        <begin position="1"/>
        <end position="26"/>
    </location>
</feature>
<keyword evidence="5" id="KW-1185">Reference proteome</keyword>
<keyword evidence="3" id="KW-0732">Signal</keyword>
<comment type="caution">
    <text evidence="4">The sequence shown here is derived from an EMBL/GenBank/DDBJ whole genome shotgun (WGS) entry which is preliminary data.</text>
</comment>
<dbReference type="GO" id="GO:0016020">
    <property type="term" value="C:membrane"/>
    <property type="evidence" value="ECO:0007669"/>
    <property type="project" value="UniProtKB-SubCell"/>
</dbReference>
<protein>
    <recommendedName>
        <fullName evidence="6">Mce-associated membrane protein</fullName>
    </recommendedName>
</protein>
<dbReference type="Proteomes" id="UP000526734">
    <property type="component" value="Unassembled WGS sequence"/>
</dbReference>
<reference evidence="4 5" key="1">
    <citation type="submission" date="2020-08" db="EMBL/GenBank/DDBJ databases">
        <title>Amycolatopsis sp. nov. DR6-1 isolated from Dendrobium heterocarpum.</title>
        <authorList>
            <person name="Tedsree N."/>
            <person name="Kuncharoen N."/>
            <person name="Likhitwitayawuid K."/>
            <person name="Tanasupawat S."/>
        </authorList>
    </citation>
    <scope>NUCLEOTIDE SEQUENCE [LARGE SCALE GENOMIC DNA]</scope>
    <source>
        <strain evidence="4 5">DR6-1</strain>
    </source>
</reference>
<dbReference type="EMBL" id="JACGZW010000006">
    <property type="protein sequence ID" value="MBB1155103.1"/>
    <property type="molecule type" value="Genomic_DNA"/>
</dbReference>